<comment type="caution">
    <text evidence="2">The sequence shown here is derived from an EMBL/GenBank/DDBJ whole genome shotgun (WGS) entry which is preliminary data.</text>
</comment>
<dbReference type="AlphaFoldDB" id="A0A423VS73"/>
<dbReference type="EMBL" id="LKEA01000043">
    <property type="protein sequence ID" value="ROV93815.1"/>
    <property type="molecule type" value="Genomic_DNA"/>
</dbReference>
<name>A0A423VS73_9PEZI</name>
<feature type="signal peptide" evidence="1">
    <location>
        <begin position="1"/>
        <end position="20"/>
    </location>
</feature>
<organism evidence="2 3">
    <name type="scientific">Cytospora schulzeri</name>
    <dbReference type="NCBI Taxonomy" id="448051"/>
    <lineage>
        <taxon>Eukaryota</taxon>
        <taxon>Fungi</taxon>
        <taxon>Dikarya</taxon>
        <taxon>Ascomycota</taxon>
        <taxon>Pezizomycotina</taxon>
        <taxon>Sordariomycetes</taxon>
        <taxon>Sordariomycetidae</taxon>
        <taxon>Diaporthales</taxon>
        <taxon>Cytosporaceae</taxon>
        <taxon>Cytospora</taxon>
    </lineage>
</organism>
<evidence type="ECO:0000256" key="1">
    <source>
        <dbReference type="SAM" id="SignalP"/>
    </source>
</evidence>
<dbReference type="OrthoDB" id="5232861at2759"/>
<evidence type="ECO:0000313" key="3">
    <source>
        <dbReference type="Proteomes" id="UP000283895"/>
    </source>
</evidence>
<evidence type="ECO:0000313" key="2">
    <source>
        <dbReference type="EMBL" id="ROV93815.1"/>
    </source>
</evidence>
<gene>
    <name evidence="2" type="ORF">VMCG_08766</name>
</gene>
<feature type="chain" id="PRO_5019326052" evidence="1">
    <location>
        <begin position="21"/>
        <end position="750"/>
    </location>
</feature>
<protein>
    <submittedName>
        <fullName evidence="2">Uncharacterized protein</fullName>
    </submittedName>
</protein>
<accession>A0A423VS73</accession>
<proteinExistence type="predicted"/>
<keyword evidence="3" id="KW-1185">Reference proteome</keyword>
<sequence>MDIISIIFILLIHAVAYVALQTTPTRFLNRARKFEQVDRATSDAIFEYLSVNVSSQQTLCFAGINECKPTIKSARILWYLNDFIPSHPDIDPSTIHGRKKLKMIALEEEKRRKPSRSHLISMLLKPAPSPVDATPLKMEATPRKDITTEHHLPQKVLRETTSPVEVILEATQEATPKKDVEMEDGPVEGDRVLEITSENLPQEHSLMEDIPSTVTEEPTVHHHIPIPDPPNSIPHHIVAEMPGSPPTPPPTPLNVIEDRLPSLSSPTEDIVFEPMHVEDTTAQDLIPEEMITGKTAAQEIITSEVIQEDTVMEEAIPEDVDSEDTFTEEATPDEMIIEETTPAARISVDMTSGEATPEAAIPEEMAIEATMPAEMITGETTKAAPFEAMEVDQDARDTAPAAETQIDQGNVKTPTVQPPPAHWYAKPVQHKGTKRFIVADHYSEQCCREKRRGGDQGNRQAVYPRDVSLDRFQAGVRLFPPVRLQLMLEGYVAVRIYNLNLSTTRLERHYLERLIRTPEQNDKDYSFDTLWRNYAASRPYGQREPPFTLDEAVSLITSCLAASLPNNDWFVRNAEHDFREELLKEVKGRYEELKEISWSSSWVSPRQNAPHLAQDPTGQIQRFSRDYARKFLYYIIDKDNLRASFLSDGGGNNADYWIDGVRRRSDFISIRDPKTPWYLRRENNFQLLATWGHDDMKDCRDFMHFTNVWFGECIASGTPPEAAKIKFGRFDKDRCDWLRHYAGAFPQKKQ</sequence>
<keyword evidence="1" id="KW-0732">Signal</keyword>
<dbReference type="Proteomes" id="UP000283895">
    <property type="component" value="Unassembled WGS sequence"/>
</dbReference>
<reference evidence="2 3" key="1">
    <citation type="submission" date="2015-09" db="EMBL/GenBank/DDBJ databases">
        <title>Host preference determinants of Valsa canker pathogens revealed by comparative genomics.</title>
        <authorList>
            <person name="Yin Z."/>
            <person name="Huang L."/>
        </authorList>
    </citation>
    <scope>NUCLEOTIDE SEQUENCE [LARGE SCALE GENOMIC DNA]</scope>
    <source>
        <strain evidence="2 3">03-1</strain>
    </source>
</reference>